<dbReference type="EMBL" id="CBTJ020000066">
    <property type="protein sequence ID" value="CDI03545.1"/>
    <property type="molecule type" value="Genomic_DNA"/>
</dbReference>
<evidence type="ECO:0000313" key="2">
    <source>
        <dbReference type="Proteomes" id="UP000035760"/>
    </source>
</evidence>
<keyword evidence="2" id="KW-1185">Reference proteome</keyword>
<organism evidence="1 2">
    <name type="scientific">Candidatus Competibacter denitrificans Run_A_D11</name>
    <dbReference type="NCBI Taxonomy" id="1400863"/>
    <lineage>
        <taxon>Bacteria</taxon>
        <taxon>Pseudomonadati</taxon>
        <taxon>Pseudomonadota</taxon>
        <taxon>Gammaproteobacteria</taxon>
        <taxon>Candidatus Competibacteraceae</taxon>
        <taxon>Candidatus Competibacter</taxon>
    </lineage>
</organism>
<gene>
    <name evidence="1" type="ORF">BN873_570003</name>
</gene>
<comment type="caution">
    <text evidence="1">The sequence shown here is derived from an EMBL/GenBank/DDBJ whole genome shotgun (WGS) entry which is preliminary data.</text>
</comment>
<sequence>MSHHNIQSLHKVAPQLLNDRLYIGPPKLVEQQKNIHHAYYHVTMNLRCHWLEVLRARFLDNWGLKYQRYLSIRQLDYLKLLHYNKYMYHNKAWLIGQP</sequence>
<proteinExistence type="predicted"/>
<protein>
    <submittedName>
        <fullName evidence="1">Uncharacterized protein</fullName>
    </submittedName>
</protein>
<reference evidence="1" key="1">
    <citation type="submission" date="2013-07" db="EMBL/GenBank/DDBJ databases">
        <authorList>
            <person name="McIlroy S."/>
        </authorList>
    </citation>
    <scope>NUCLEOTIDE SEQUENCE [LARGE SCALE GENOMIC DNA]</scope>
    <source>
        <strain evidence="1">Run_A_D11</strain>
    </source>
</reference>
<evidence type="ECO:0000313" key="1">
    <source>
        <dbReference type="EMBL" id="CDI03545.1"/>
    </source>
</evidence>
<accession>W6MBL6</accession>
<reference evidence="1" key="2">
    <citation type="submission" date="2014-03" db="EMBL/GenBank/DDBJ databases">
        <title>Candidatus Competibacter-lineage genomes retrieved from metagenomes reveal functional metabolic diversity.</title>
        <authorList>
            <person name="McIlroy S.J."/>
            <person name="Albertsen M."/>
            <person name="Andresen E.K."/>
            <person name="Saunders A.M."/>
            <person name="Kristiansen R."/>
            <person name="Stokholm-Bjerregaard M."/>
            <person name="Nielsen K.L."/>
            <person name="Nielsen P.H."/>
        </authorList>
    </citation>
    <scope>NUCLEOTIDE SEQUENCE</scope>
    <source>
        <strain evidence="1">Run_A_D11</strain>
    </source>
</reference>
<dbReference type="Proteomes" id="UP000035760">
    <property type="component" value="Unassembled WGS sequence"/>
</dbReference>
<name>W6MBL6_9GAMM</name>
<dbReference type="AlphaFoldDB" id="W6MBL6"/>